<keyword evidence="4" id="KW-1185">Reference proteome</keyword>
<proteinExistence type="predicted"/>
<dbReference type="SUPFAM" id="SSF55347">
    <property type="entry name" value="Glyceraldehyde-3-phosphate dehydrogenase-like, C-terminal domain"/>
    <property type="match status" value="1"/>
</dbReference>
<dbReference type="EMBL" id="RBAH01000014">
    <property type="protein sequence ID" value="RKN80692.1"/>
    <property type="molecule type" value="Genomic_DNA"/>
</dbReference>
<dbReference type="Gene3D" id="3.30.360.10">
    <property type="entry name" value="Dihydrodipicolinate Reductase, domain 2"/>
    <property type="match status" value="1"/>
</dbReference>
<evidence type="ECO:0000313" key="4">
    <source>
        <dbReference type="Proteomes" id="UP000282311"/>
    </source>
</evidence>
<dbReference type="PANTHER" id="PTHR43377:SF1">
    <property type="entry name" value="BILIVERDIN REDUCTASE A"/>
    <property type="match status" value="1"/>
</dbReference>
<feature type="domain" description="GFO/IDH/MocA-like oxidoreductase" evidence="2">
    <location>
        <begin position="130"/>
        <end position="246"/>
    </location>
</feature>
<dbReference type="InterPro" id="IPR036291">
    <property type="entry name" value="NAD(P)-bd_dom_sf"/>
</dbReference>
<dbReference type="SUPFAM" id="SSF51735">
    <property type="entry name" value="NAD(P)-binding Rossmann-fold domains"/>
    <property type="match status" value="1"/>
</dbReference>
<comment type="caution">
    <text evidence="3">The sequence shown here is derived from an EMBL/GenBank/DDBJ whole genome shotgun (WGS) entry which is preliminary data.</text>
</comment>
<name>A0A3B0C4Z2_9BACL</name>
<reference evidence="3 4" key="1">
    <citation type="journal article" date="2007" name="Int. J. Syst. Evol. Microbiol.">
        <title>Paenibacillus ginsengarvi sp. nov., isolated from soil from ginseng cultivation.</title>
        <authorList>
            <person name="Yoon M.H."/>
            <person name="Ten L.N."/>
            <person name="Im W.T."/>
        </authorList>
    </citation>
    <scope>NUCLEOTIDE SEQUENCE [LARGE SCALE GENOMIC DNA]</scope>
    <source>
        <strain evidence="3 4">KCTC 13059</strain>
    </source>
</reference>
<dbReference type="Proteomes" id="UP000282311">
    <property type="component" value="Unassembled WGS sequence"/>
</dbReference>
<feature type="domain" description="Gfo/Idh/MocA-like oxidoreductase N-terminal" evidence="1">
    <location>
        <begin position="3"/>
        <end position="122"/>
    </location>
</feature>
<evidence type="ECO:0000313" key="3">
    <source>
        <dbReference type="EMBL" id="RKN80692.1"/>
    </source>
</evidence>
<accession>A0A3B0C4Z2</accession>
<evidence type="ECO:0000259" key="2">
    <source>
        <dbReference type="Pfam" id="PF22725"/>
    </source>
</evidence>
<dbReference type="GO" id="GO:0000166">
    <property type="term" value="F:nucleotide binding"/>
    <property type="evidence" value="ECO:0007669"/>
    <property type="project" value="InterPro"/>
</dbReference>
<sequence length="337" mass="37255">MKIRLAIVGLGRFAAAHARIWPQVRDVEVVAICDRSPEALAAFMPLFPDAKPYTDWKRMIDEERLDAIDVLTPEHAHEEPVRYSLEAGLHVFVEKPLAADPSEAERLVRTAAERGRMLMTGHVLRFDPRYAETKERIARGDAGAVRSIYAKRNNGKRFFPIYNRISPVFILGIHDIDMMHWLLEDDVTEVTAIRSASGHETEDLIWAMLKFSRGAVGILENNWLLPDGAAAFADVRTEITGDAGSLIVRDPERGMEFIGGAATERLALLGGYQVHGKTGGPLADELAHFADCVRDGRPSAILRPADAWRAVRVAAAVRESALLGRAVKLEPKEITPG</sequence>
<dbReference type="AlphaFoldDB" id="A0A3B0C4Z2"/>
<dbReference type="OrthoDB" id="9815825at2"/>
<dbReference type="InterPro" id="IPR051450">
    <property type="entry name" value="Gfo/Idh/MocA_Oxidoreductases"/>
</dbReference>
<dbReference type="Pfam" id="PF22725">
    <property type="entry name" value="GFO_IDH_MocA_C3"/>
    <property type="match status" value="1"/>
</dbReference>
<dbReference type="InterPro" id="IPR055170">
    <property type="entry name" value="GFO_IDH_MocA-like_dom"/>
</dbReference>
<gene>
    <name evidence="3" type="ORF">D7M11_19635</name>
</gene>
<dbReference type="PANTHER" id="PTHR43377">
    <property type="entry name" value="BILIVERDIN REDUCTASE A"/>
    <property type="match status" value="1"/>
</dbReference>
<dbReference type="RefSeq" id="WP_120748947.1">
    <property type="nucleotide sequence ID" value="NZ_RBAH01000014.1"/>
</dbReference>
<dbReference type="Pfam" id="PF01408">
    <property type="entry name" value="GFO_IDH_MocA"/>
    <property type="match status" value="1"/>
</dbReference>
<protein>
    <submittedName>
        <fullName evidence="3">Gfo/Idh/MocA family oxidoreductase</fullName>
    </submittedName>
</protein>
<dbReference type="InterPro" id="IPR000683">
    <property type="entry name" value="Gfo/Idh/MocA-like_OxRdtase_N"/>
</dbReference>
<evidence type="ECO:0000259" key="1">
    <source>
        <dbReference type="Pfam" id="PF01408"/>
    </source>
</evidence>
<dbReference type="Gene3D" id="3.40.50.720">
    <property type="entry name" value="NAD(P)-binding Rossmann-like Domain"/>
    <property type="match status" value="1"/>
</dbReference>
<organism evidence="3 4">
    <name type="scientific">Paenibacillus ginsengarvi</name>
    <dbReference type="NCBI Taxonomy" id="400777"/>
    <lineage>
        <taxon>Bacteria</taxon>
        <taxon>Bacillati</taxon>
        <taxon>Bacillota</taxon>
        <taxon>Bacilli</taxon>
        <taxon>Bacillales</taxon>
        <taxon>Paenibacillaceae</taxon>
        <taxon>Paenibacillus</taxon>
    </lineage>
</organism>